<dbReference type="Pfam" id="PF05947">
    <property type="entry name" value="T6SS_TssF"/>
    <property type="match status" value="1"/>
</dbReference>
<accession>A0A437RE07</accession>
<dbReference type="InterPro" id="IPR010272">
    <property type="entry name" value="T6SS_TssF"/>
</dbReference>
<name>A0A437RE07_9BURK</name>
<protein>
    <submittedName>
        <fullName evidence="1">Type VI secretion system baseplate subunit TssF</fullName>
    </submittedName>
</protein>
<dbReference type="AlphaFoldDB" id="A0A437RE07"/>
<evidence type="ECO:0000313" key="1">
    <source>
        <dbReference type="EMBL" id="RVU44971.1"/>
    </source>
</evidence>
<dbReference type="PANTHER" id="PTHR35370:SF1">
    <property type="entry name" value="TYPE VI SECRETION SYSTEM COMPONENT TSSF1"/>
    <property type="match status" value="1"/>
</dbReference>
<dbReference type="NCBIfam" id="TIGR03359">
    <property type="entry name" value="VI_chp_6"/>
    <property type="match status" value="1"/>
</dbReference>
<dbReference type="RefSeq" id="WP_128229037.1">
    <property type="nucleotide sequence ID" value="NZ_SACR01000004.1"/>
</dbReference>
<sequence>MDPRLLRYYNEELRHLREMGGEFAQQFPKIASRLGVEALEVTDPYVERLLEGFAFLAGRIQLKLDAEFPRFTQRLLEIVYPQFLAPTPSMLIAQMQPDLGDPSLAGGLKLARGSTMNSLPGKAGATTCEFRTACELTMWPLELTQVEYFTHAADLPMAAVPEWRKYRSGLRLRLRTTAGVDFSQLALEDLRLHCAGIDDVAYRLHELACGHTMGVLVLPTRRPAAWHEALDGEIVEAVGYADDEALLPETLQGLQGYRLLQEYFAFPQRFLFFDLRNLGPALRAHAGTEVDIVLLFSRIDNALLQAVDAGSLALHCVPAINLLDKRCDRIHVSADSAEFHVVPDRTRPMDFEVHSVQEVLGYGTGVNSEWRFLPFYNAFHAEDRQHKAYYTVQREPRLMSQVQQREGPRTSYIGTELYLSLVDAHETPFPAELRQLGVRALCTNRDLPVLMPLGGAKGDLTLTQTAPVKSITVIKGPSRPQSALREGSVAWKLINQLSLNHLSLSDGDAEQGAAALRQILRLYAQSGDAGAQRQIDGVRSVRMQQVVRRLPMPGPITFGRGVEVKIEVDDLSFEGASAFLLGCVLERFVARHVSMNGFTQLRLHSTGRGDILVGQPQCGLRPIA</sequence>
<reference evidence="1 2" key="1">
    <citation type="submission" date="2019-01" db="EMBL/GenBank/DDBJ databases">
        <authorList>
            <person name="Chen W.-M."/>
        </authorList>
    </citation>
    <scope>NUCLEOTIDE SEQUENCE [LARGE SCALE GENOMIC DNA]</scope>
    <source>
        <strain evidence="1 2">KYPY4</strain>
    </source>
</reference>
<dbReference type="EMBL" id="SACR01000004">
    <property type="protein sequence ID" value="RVU44971.1"/>
    <property type="molecule type" value="Genomic_DNA"/>
</dbReference>
<proteinExistence type="predicted"/>
<keyword evidence="2" id="KW-1185">Reference proteome</keyword>
<comment type="caution">
    <text evidence="1">The sequence shown here is derived from an EMBL/GenBank/DDBJ whole genome shotgun (WGS) entry which is preliminary data.</text>
</comment>
<dbReference type="PIRSF" id="PIRSF028304">
    <property type="entry name" value="UCP028304"/>
    <property type="match status" value="1"/>
</dbReference>
<dbReference type="PANTHER" id="PTHR35370">
    <property type="entry name" value="CYTOPLASMIC PROTEIN-RELATED-RELATED"/>
    <property type="match status" value="1"/>
</dbReference>
<organism evidence="1 2">
    <name type="scientific">Rubrivivax rivuli</name>
    <dbReference type="NCBI Taxonomy" id="1862385"/>
    <lineage>
        <taxon>Bacteria</taxon>
        <taxon>Pseudomonadati</taxon>
        <taxon>Pseudomonadota</taxon>
        <taxon>Betaproteobacteria</taxon>
        <taxon>Burkholderiales</taxon>
        <taxon>Sphaerotilaceae</taxon>
        <taxon>Rubrivivax</taxon>
    </lineage>
</organism>
<evidence type="ECO:0000313" key="2">
    <source>
        <dbReference type="Proteomes" id="UP000285575"/>
    </source>
</evidence>
<dbReference type="Proteomes" id="UP000285575">
    <property type="component" value="Unassembled WGS sequence"/>
</dbReference>
<dbReference type="OrthoDB" id="9763676at2"/>
<gene>
    <name evidence="1" type="primary">tssF</name>
    <name evidence="1" type="ORF">EOE66_12450</name>
</gene>